<dbReference type="Proteomes" id="UP000295357">
    <property type="component" value="Unassembled WGS sequence"/>
</dbReference>
<organism evidence="1 2">
    <name type="scientific">Roseateles asaccharophilus</name>
    <dbReference type="NCBI Taxonomy" id="582607"/>
    <lineage>
        <taxon>Bacteria</taxon>
        <taxon>Pseudomonadati</taxon>
        <taxon>Pseudomonadota</taxon>
        <taxon>Betaproteobacteria</taxon>
        <taxon>Burkholderiales</taxon>
        <taxon>Sphaerotilaceae</taxon>
        <taxon>Roseateles</taxon>
    </lineage>
</organism>
<accession>A0A4R6N7P3</accession>
<evidence type="ECO:0000313" key="1">
    <source>
        <dbReference type="EMBL" id="TDP11448.1"/>
    </source>
</evidence>
<dbReference type="InterPro" id="IPR032466">
    <property type="entry name" value="Metal_Hydrolase"/>
</dbReference>
<dbReference type="AlphaFoldDB" id="A0A4R6N7P3"/>
<dbReference type="Gene3D" id="3.20.20.140">
    <property type="entry name" value="Metal-dependent hydrolases"/>
    <property type="match status" value="1"/>
</dbReference>
<dbReference type="GO" id="GO:0006508">
    <property type="term" value="P:proteolysis"/>
    <property type="evidence" value="ECO:0007669"/>
    <property type="project" value="InterPro"/>
</dbReference>
<dbReference type="GO" id="GO:0070573">
    <property type="term" value="F:metallodipeptidase activity"/>
    <property type="evidence" value="ECO:0007669"/>
    <property type="project" value="InterPro"/>
</dbReference>
<keyword evidence="2" id="KW-1185">Reference proteome</keyword>
<dbReference type="EMBL" id="SNXE01000003">
    <property type="protein sequence ID" value="TDP11448.1"/>
    <property type="molecule type" value="Genomic_DNA"/>
</dbReference>
<dbReference type="PROSITE" id="PS51365">
    <property type="entry name" value="RENAL_DIPEPTIDASE_2"/>
    <property type="match status" value="1"/>
</dbReference>
<gene>
    <name evidence="1" type="ORF">DFR39_103379</name>
</gene>
<reference evidence="1 2" key="1">
    <citation type="submission" date="2019-03" db="EMBL/GenBank/DDBJ databases">
        <title>Genomic Encyclopedia of Type Strains, Phase IV (KMG-IV): sequencing the most valuable type-strain genomes for metagenomic binning, comparative biology and taxonomic classification.</title>
        <authorList>
            <person name="Goeker M."/>
        </authorList>
    </citation>
    <scope>NUCLEOTIDE SEQUENCE [LARGE SCALE GENOMIC DNA]</scope>
    <source>
        <strain evidence="1 2">DSM 25082</strain>
    </source>
</reference>
<dbReference type="PANTHER" id="PTHR10443">
    <property type="entry name" value="MICROSOMAL DIPEPTIDASE"/>
    <property type="match status" value="1"/>
</dbReference>
<proteinExistence type="predicted"/>
<dbReference type="RefSeq" id="WP_133603342.1">
    <property type="nucleotide sequence ID" value="NZ_JAUFPJ010000006.1"/>
</dbReference>
<protein>
    <submittedName>
        <fullName evidence="1">Membrane dipeptidase</fullName>
    </submittedName>
</protein>
<sequence>MSRLMVNMQASLANPNVALEAAKRGDLKSIPAGATGRIDTRALGDLARSGLSAVCVTVGHVAGPGDPVAKTHLELQDWAAFLAAHSEDVQLLASASDLTAACSHGRPGVILGFQNTDMLAGDLSSISGYAQLGVRVMQLTYNGANAVGHGCLSADDVGLSSFGREALRVMSECGVLVDLSHAGAITLRSALEVSAKPLAISHSACRSLVDNPRNVWDEDLRRLADRGGVVGIYAMPFLRAGGQPDADDWLRHIEHALNVAGTDHVGIGTDGTITPVDDLATYLHYVNEAIEQRRAAGIAAPGEEPGVALFLPDLTGPSQFERLAERLRQRGHAAATVDKVLGGNWARLLGEVWPS</sequence>
<name>A0A4R6N7P3_9BURK</name>
<comment type="caution">
    <text evidence="1">The sequence shown here is derived from an EMBL/GenBank/DDBJ whole genome shotgun (WGS) entry which is preliminary data.</text>
</comment>
<evidence type="ECO:0000313" key="2">
    <source>
        <dbReference type="Proteomes" id="UP000295357"/>
    </source>
</evidence>
<dbReference type="InterPro" id="IPR008257">
    <property type="entry name" value="Pept_M19"/>
</dbReference>
<dbReference type="OrthoDB" id="9804920at2"/>
<dbReference type="PANTHER" id="PTHR10443:SF12">
    <property type="entry name" value="DIPEPTIDASE"/>
    <property type="match status" value="1"/>
</dbReference>
<dbReference type="Pfam" id="PF01244">
    <property type="entry name" value="Peptidase_M19"/>
    <property type="match status" value="1"/>
</dbReference>
<dbReference type="SUPFAM" id="SSF51556">
    <property type="entry name" value="Metallo-dependent hydrolases"/>
    <property type="match status" value="1"/>
</dbReference>